<feature type="transmembrane region" description="Helical" evidence="1">
    <location>
        <begin position="82"/>
        <end position="101"/>
    </location>
</feature>
<dbReference type="RefSeq" id="WP_002773680.1">
    <property type="nucleotide sequence ID" value="NZ_JQDG01000097.1"/>
</dbReference>
<dbReference type="AlphaFoldDB" id="A0A833LZ21"/>
<gene>
    <name evidence="2" type="ORF">F9K24_06710</name>
</gene>
<dbReference type="EMBL" id="WBUI01000005">
    <property type="protein sequence ID" value="KAB2933535.1"/>
    <property type="molecule type" value="Genomic_DNA"/>
</dbReference>
<keyword evidence="1" id="KW-0472">Membrane</keyword>
<feature type="transmembrane region" description="Helical" evidence="1">
    <location>
        <begin position="20"/>
        <end position="38"/>
    </location>
</feature>
<sequence length="103" mass="11193">MNETIASPGFFTILINFYGYYVPFILLAIWAPLALYDLSRRSDVDTRTGSIWTAAIIGLPFVGAFAYHVAGKSSLPAFVRNVLVFGGTGLMVLLIAVASIARY</sequence>
<keyword evidence="1" id="KW-1133">Transmembrane helix</keyword>
<evidence type="ECO:0000313" key="2">
    <source>
        <dbReference type="EMBL" id="KAB2933535.1"/>
    </source>
</evidence>
<evidence type="ECO:0000313" key="3">
    <source>
        <dbReference type="Proteomes" id="UP000460298"/>
    </source>
</evidence>
<name>A0A833LZ21_9LEPT</name>
<keyword evidence="1" id="KW-0812">Transmembrane</keyword>
<comment type="caution">
    <text evidence="2">The sequence shown here is derived from an EMBL/GenBank/DDBJ whole genome shotgun (WGS) entry which is preliminary data.</text>
</comment>
<proteinExistence type="predicted"/>
<accession>A0A833LZ21</accession>
<reference evidence="2 3" key="1">
    <citation type="submission" date="2019-10" db="EMBL/GenBank/DDBJ databases">
        <title>Extracellular Electron Transfer in a Candidatus Methanoperedens spp. Enrichment Culture.</title>
        <authorList>
            <person name="Berger S."/>
            <person name="Rangel Shaw D."/>
            <person name="Berben T."/>
            <person name="In 'T Zandt M."/>
            <person name="Frank J."/>
            <person name="Reimann J."/>
            <person name="Jetten M.S.M."/>
            <person name="Welte C.U."/>
        </authorList>
    </citation>
    <scope>NUCLEOTIDE SEQUENCE [LARGE SCALE GENOMIC DNA]</scope>
    <source>
        <strain evidence="2">SB12</strain>
    </source>
</reference>
<feature type="transmembrane region" description="Helical" evidence="1">
    <location>
        <begin position="50"/>
        <end position="70"/>
    </location>
</feature>
<organism evidence="2 3">
    <name type="scientific">Leptonema illini</name>
    <dbReference type="NCBI Taxonomy" id="183"/>
    <lineage>
        <taxon>Bacteria</taxon>
        <taxon>Pseudomonadati</taxon>
        <taxon>Spirochaetota</taxon>
        <taxon>Spirochaetia</taxon>
        <taxon>Leptospirales</taxon>
        <taxon>Leptospiraceae</taxon>
        <taxon>Leptonema</taxon>
    </lineage>
</organism>
<dbReference type="OrthoDB" id="343915at2"/>
<evidence type="ECO:0000256" key="1">
    <source>
        <dbReference type="SAM" id="Phobius"/>
    </source>
</evidence>
<dbReference type="Proteomes" id="UP000460298">
    <property type="component" value="Unassembled WGS sequence"/>
</dbReference>
<protein>
    <submittedName>
        <fullName evidence="2">Phospholipase</fullName>
    </submittedName>
</protein>